<evidence type="ECO:0000256" key="6">
    <source>
        <dbReference type="ARBA" id="ARBA00023136"/>
    </source>
</evidence>
<dbReference type="Pfam" id="PF04226">
    <property type="entry name" value="Transgly_assoc"/>
    <property type="match status" value="1"/>
</dbReference>
<proteinExistence type="inferred from homology"/>
<dbReference type="RefSeq" id="WP_344663411.1">
    <property type="nucleotide sequence ID" value="NZ_BAAAQN010000001.1"/>
</dbReference>
<comment type="similarity">
    <text evidence="2">Belongs to the UPF0410 family.</text>
</comment>
<keyword evidence="9" id="KW-1185">Reference proteome</keyword>
<reference evidence="9" key="1">
    <citation type="journal article" date="2019" name="Int. J. Syst. Evol. Microbiol.">
        <title>The Global Catalogue of Microorganisms (GCM) 10K type strain sequencing project: providing services to taxonomists for standard genome sequencing and annotation.</title>
        <authorList>
            <consortium name="The Broad Institute Genomics Platform"/>
            <consortium name="The Broad Institute Genome Sequencing Center for Infectious Disease"/>
            <person name="Wu L."/>
            <person name="Ma J."/>
        </authorList>
    </citation>
    <scope>NUCLEOTIDE SEQUENCE [LARGE SCALE GENOMIC DNA]</scope>
    <source>
        <strain evidence="9">JCM 16014</strain>
    </source>
</reference>
<keyword evidence="6 7" id="KW-0472">Membrane</keyword>
<evidence type="ECO:0000313" key="8">
    <source>
        <dbReference type="EMBL" id="GAA2010692.1"/>
    </source>
</evidence>
<evidence type="ECO:0000313" key="9">
    <source>
        <dbReference type="Proteomes" id="UP001500751"/>
    </source>
</evidence>
<evidence type="ECO:0000256" key="2">
    <source>
        <dbReference type="ARBA" id="ARBA00011006"/>
    </source>
</evidence>
<evidence type="ECO:0000256" key="7">
    <source>
        <dbReference type="SAM" id="Phobius"/>
    </source>
</evidence>
<gene>
    <name evidence="8" type="ORF">GCM10009839_00770</name>
</gene>
<feature type="transmembrane region" description="Helical" evidence="7">
    <location>
        <begin position="57"/>
        <end position="80"/>
    </location>
</feature>
<evidence type="ECO:0000256" key="1">
    <source>
        <dbReference type="ARBA" id="ARBA00004651"/>
    </source>
</evidence>
<keyword evidence="3" id="KW-1003">Cell membrane</keyword>
<sequence length="97" mass="10122">MGIIAWIVLGLVVGLIADKVMGSPHGIIVTTVIGIAGALLGGWIADKVFHVNNIQGFFNISTWITAFAGAILLLGIMHLVDGGGRGLGTSRRHGLRH</sequence>
<organism evidence="8 9">
    <name type="scientific">Catenulispora yoronensis</name>
    <dbReference type="NCBI Taxonomy" id="450799"/>
    <lineage>
        <taxon>Bacteria</taxon>
        <taxon>Bacillati</taxon>
        <taxon>Actinomycetota</taxon>
        <taxon>Actinomycetes</taxon>
        <taxon>Catenulisporales</taxon>
        <taxon>Catenulisporaceae</taxon>
        <taxon>Catenulispora</taxon>
    </lineage>
</organism>
<evidence type="ECO:0000256" key="4">
    <source>
        <dbReference type="ARBA" id="ARBA00022692"/>
    </source>
</evidence>
<dbReference type="PANTHER" id="PTHR33884">
    <property type="entry name" value="UPF0410 PROTEIN YMGE"/>
    <property type="match status" value="1"/>
</dbReference>
<comment type="subcellular location">
    <subcellularLocation>
        <location evidence="1">Cell membrane</location>
        <topology evidence="1">Multi-pass membrane protein</topology>
    </subcellularLocation>
</comment>
<keyword evidence="5 7" id="KW-1133">Transmembrane helix</keyword>
<comment type="caution">
    <text evidence="8">The sequence shown here is derived from an EMBL/GenBank/DDBJ whole genome shotgun (WGS) entry which is preliminary data.</text>
</comment>
<name>A0ABP5EXH0_9ACTN</name>
<accession>A0ABP5EXH0</accession>
<dbReference type="Proteomes" id="UP001500751">
    <property type="component" value="Unassembled WGS sequence"/>
</dbReference>
<feature type="transmembrane region" description="Helical" evidence="7">
    <location>
        <begin position="27"/>
        <end position="45"/>
    </location>
</feature>
<dbReference type="EMBL" id="BAAAQN010000001">
    <property type="protein sequence ID" value="GAA2010692.1"/>
    <property type="molecule type" value="Genomic_DNA"/>
</dbReference>
<protein>
    <submittedName>
        <fullName evidence="8">GlsB/YeaQ/YmgE family stress response membrane protein</fullName>
    </submittedName>
</protein>
<evidence type="ECO:0000256" key="5">
    <source>
        <dbReference type="ARBA" id="ARBA00022989"/>
    </source>
</evidence>
<keyword evidence="4 7" id="KW-0812">Transmembrane</keyword>
<dbReference type="InterPro" id="IPR007341">
    <property type="entry name" value="Transgly_assoc"/>
</dbReference>
<dbReference type="PANTHER" id="PTHR33884:SF3">
    <property type="entry name" value="UPF0410 PROTEIN YMGE"/>
    <property type="match status" value="1"/>
</dbReference>
<evidence type="ECO:0000256" key="3">
    <source>
        <dbReference type="ARBA" id="ARBA00022475"/>
    </source>
</evidence>